<dbReference type="STRING" id="1679444.PYTT_1600"/>
<dbReference type="AlphaFoldDB" id="A0A1C7PD24"/>
<evidence type="ECO:0000313" key="2">
    <source>
        <dbReference type="EMBL" id="SEH90654.1"/>
    </source>
</evidence>
<feature type="signal peptide" evidence="1">
    <location>
        <begin position="1"/>
        <end position="28"/>
    </location>
</feature>
<evidence type="ECO:0000313" key="3">
    <source>
        <dbReference type="Proteomes" id="UP000176204"/>
    </source>
</evidence>
<name>A0A1C7PD24_9BACT</name>
<keyword evidence="1" id="KW-0732">Signal</keyword>
<sequence>MELIFLTFTRLIPKGMIAGMLLAGAAWADDSAATAAKAEKAKSPEERIFPSAPWKKLDVAVPLVGEGGPPLWKEGEIQEDTGELMLSQRLQRADELLLVCYFESKYVPQYNARNGKFTWRWRIHSRGRVVQALRGKIPVGSIIEVIQATEETPPGTSYTRKDFVANKVQEKTVSEPGVLVYLLMEREEVKKEGGIYVYRKLDYLTERPAKFYTEDLGRFIKVRPASIVEESVHARLLPGR</sequence>
<protein>
    <submittedName>
        <fullName evidence="2">Uncharacterized protein</fullName>
    </submittedName>
</protein>
<dbReference type="RefSeq" id="WP_067774417.1">
    <property type="nucleotide sequence ID" value="NZ_LIGX01000018.1"/>
</dbReference>
<keyword evidence="3" id="KW-1185">Reference proteome</keyword>
<accession>A0A1C7PD24</accession>
<gene>
    <name evidence="2" type="ORF">PYTT_1600</name>
</gene>
<dbReference type="KEGG" id="agl:PYTT_1600"/>
<organism evidence="2 3">
    <name type="scientific">Akkermansia glycaniphila</name>
    <dbReference type="NCBI Taxonomy" id="1679444"/>
    <lineage>
        <taxon>Bacteria</taxon>
        <taxon>Pseudomonadati</taxon>
        <taxon>Verrucomicrobiota</taxon>
        <taxon>Verrucomicrobiia</taxon>
        <taxon>Verrucomicrobiales</taxon>
        <taxon>Akkermansiaceae</taxon>
        <taxon>Akkermansia</taxon>
    </lineage>
</organism>
<proteinExistence type="predicted"/>
<reference evidence="3" key="1">
    <citation type="submission" date="2016-09" db="EMBL/GenBank/DDBJ databases">
        <authorList>
            <person name="Koehorst J."/>
        </authorList>
    </citation>
    <scope>NUCLEOTIDE SEQUENCE [LARGE SCALE GENOMIC DNA]</scope>
</reference>
<feature type="chain" id="PRO_5014266538" evidence="1">
    <location>
        <begin position="29"/>
        <end position="240"/>
    </location>
</feature>
<dbReference type="EMBL" id="LT629973">
    <property type="protein sequence ID" value="SEH90654.1"/>
    <property type="molecule type" value="Genomic_DNA"/>
</dbReference>
<evidence type="ECO:0000256" key="1">
    <source>
        <dbReference type="SAM" id="SignalP"/>
    </source>
</evidence>
<dbReference type="Proteomes" id="UP000176204">
    <property type="component" value="Chromosome I"/>
</dbReference>